<evidence type="ECO:0000256" key="1">
    <source>
        <dbReference type="SAM" id="SignalP"/>
    </source>
</evidence>
<comment type="caution">
    <text evidence="2">The sequence shown here is derived from an EMBL/GenBank/DDBJ whole genome shotgun (WGS) entry which is preliminary data.</text>
</comment>
<proteinExistence type="predicted"/>
<name>D6TBW7_KTERA</name>
<organism evidence="2 3">
    <name type="scientific">Ktedonobacter racemifer DSM 44963</name>
    <dbReference type="NCBI Taxonomy" id="485913"/>
    <lineage>
        <taxon>Bacteria</taxon>
        <taxon>Bacillati</taxon>
        <taxon>Chloroflexota</taxon>
        <taxon>Ktedonobacteria</taxon>
        <taxon>Ktedonobacterales</taxon>
        <taxon>Ktedonobacteraceae</taxon>
        <taxon>Ktedonobacter</taxon>
    </lineage>
</organism>
<dbReference type="Proteomes" id="UP000004508">
    <property type="component" value="Unassembled WGS sequence"/>
</dbReference>
<evidence type="ECO:0000313" key="3">
    <source>
        <dbReference type="Proteomes" id="UP000004508"/>
    </source>
</evidence>
<protein>
    <recommendedName>
        <fullName evidence="4">Secreted protein</fullName>
    </recommendedName>
</protein>
<dbReference type="RefSeq" id="WP_007906850.1">
    <property type="nucleotide sequence ID" value="NZ_ADVG01000001.1"/>
</dbReference>
<sequence>MRTTVKMVLCGVLLAAALFSFSAFTSAPSAHAATTGHAVRLQPATTTCYGQAFKIGSYVIASDLTYFAIDHTFIASPYCNDINIKVTQQAGPTQARVVFLDKTTGAIKGYGSWKNITSVNTWYVLASNVLDTTHFTYEFKVPYPGTTFTVYQAS</sequence>
<feature type="chain" id="PRO_5003088098" description="Secreted protein" evidence="1">
    <location>
        <begin position="33"/>
        <end position="154"/>
    </location>
</feature>
<dbReference type="AlphaFoldDB" id="D6TBW7"/>
<accession>D6TBW7</accession>
<dbReference type="OrthoDB" id="4315969at2"/>
<dbReference type="EMBL" id="ADVG01000001">
    <property type="protein sequence ID" value="EFH89899.1"/>
    <property type="molecule type" value="Genomic_DNA"/>
</dbReference>
<dbReference type="InParanoid" id="D6TBW7"/>
<gene>
    <name evidence="2" type="ORF">Krac_11487</name>
</gene>
<keyword evidence="3" id="KW-1185">Reference proteome</keyword>
<keyword evidence="1" id="KW-0732">Signal</keyword>
<feature type="signal peptide" evidence="1">
    <location>
        <begin position="1"/>
        <end position="32"/>
    </location>
</feature>
<evidence type="ECO:0000313" key="2">
    <source>
        <dbReference type="EMBL" id="EFH89899.1"/>
    </source>
</evidence>
<evidence type="ECO:0008006" key="4">
    <source>
        <dbReference type="Google" id="ProtNLM"/>
    </source>
</evidence>
<reference evidence="2 3" key="1">
    <citation type="journal article" date="2011" name="Stand. Genomic Sci.">
        <title>Non-contiguous finished genome sequence and contextual data of the filamentous soil bacterium Ktedonobacter racemifer type strain (SOSP1-21).</title>
        <authorList>
            <person name="Chang Y.J."/>
            <person name="Land M."/>
            <person name="Hauser L."/>
            <person name="Chertkov O."/>
            <person name="Del Rio T.G."/>
            <person name="Nolan M."/>
            <person name="Copeland A."/>
            <person name="Tice H."/>
            <person name="Cheng J.F."/>
            <person name="Lucas S."/>
            <person name="Han C."/>
            <person name="Goodwin L."/>
            <person name="Pitluck S."/>
            <person name="Ivanova N."/>
            <person name="Ovchinikova G."/>
            <person name="Pati A."/>
            <person name="Chen A."/>
            <person name="Palaniappan K."/>
            <person name="Mavromatis K."/>
            <person name="Liolios K."/>
            <person name="Brettin T."/>
            <person name="Fiebig A."/>
            <person name="Rohde M."/>
            <person name="Abt B."/>
            <person name="Goker M."/>
            <person name="Detter J.C."/>
            <person name="Woyke T."/>
            <person name="Bristow J."/>
            <person name="Eisen J.A."/>
            <person name="Markowitz V."/>
            <person name="Hugenholtz P."/>
            <person name="Kyrpides N.C."/>
            <person name="Klenk H.P."/>
            <person name="Lapidus A."/>
        </authorList>
    </citation>
    <scope>NUCLEOTIDE SEQUENCE [LARGE SCALE GENOMIC DNA]</scope>
    <source>
        <strain evidence="3">DSM 44963</strain>
    </source>
</reference>